<evidence type="ECO:0000313" key="2">
    <source>
        <dbReference type="Proteomes" id="UP001154282"/>
    </source>
</evidence>
<keyword evidence="2" id="KW-1185">Reference proteome</keyword>
<evidence type="ECO:0000313" key="1">
    <source>
        <dbReference type="EMBL" id="CAI0375713.1"/>
    </source>
</evidence>
<sequence length="167" mass="19166">MRKKEDEVVRSLCQGDLIVAGGQYRRPRRIAGVVPGGVHHRHVVQPLRGFCKRREEMSCRKWPIYIVEDENFKLRRIDGHLEIRLTVARYGADEVVCSLGQSQLVVAGAVNLRPRRAAGAVAAGAHHRHVVYPFRVFENCMQTWQSEERKKKESNNNNVTPRISWCI</sequence>
<organism evidence="1 2">
    <name type="scientific">Linum tenue</name>
    <dbReference type="NCBI Taxonomy" id="586396"/>
    <lineage>
        <taxon>Eukaryota</taxon>
        <taxon>Viridiplantae</taxon>
        <taxon>Streptophyta</taxon>
        <taxon>Embryophyta</taxon>
        <taxon>Tracheophyta</taxon>
        <taxon>Spermatophyta</taxon>
        <taxon>Magnoliopsida</taxon>
        <taxon>eudicotyledons</taxon>
        <taxon>Gunneridae</taxon>
        <taxon>Pentapetalae</taxon>
        <taxon>rosids</taxon>
        <taxon>fabids</taxon>
        <taxon>Malpighiales</taxon>
        <taxon>Linaceae</taxon>
        <taxon>Linum</taxon>
    </lineage>
</organism>
<dbReference type="AlphaFoldDB" id="A0AAV0GTL8"/>
<dbReference type="Proteomes" id="UP001154282">
    <property type="component" value="Unassembled WGS sequence"/>
</dbReference>
<gene>
    <name evidence="1" type="ORF">LITE_LOCUS711</name>
</gene>
<proteinExistence type="predicted"/>
<name>A0AAV0GTL8_9ROSI</name>
<dbReference type="EMBL" id="CAMGYJ010000002">
    <property type="protein sequence ID" value="CAI0375713.1"/>
    <property type="molecule type" value="Genomic_DNA"/>
</dbReference>
<reference evidence="1" key="1">
    <citation type="submission" date="2022-08" db="EMBL/GenBank/DDBJ databases">
        <authorList>
            <person name="Gutierrez-Valencia J."/>
        </authorList>
    </citation>
    <scope>NUCLEOTIDE SEQUENCE</scope>
</reference>
<accession>A0AAV0GTL8</accession>
<comment type="caution">
    <text evidence="1">The sequence shown here is derived from an EMBL/GenBank/DDBJ whole genome shotgun (WGS) entry which is preliminary data.</text>
</comment>
<protein>
    <submittedName>
        <fullName evidence="1">Uncharacterized protein</fullName>
    </submittedName>
</protein>